<keyword evidence="5" id="KW-0406">Ion transport</keyword>
<evidence type="ECO:0000313" key="12">
    <source>
        <dbReference type="EMBL" id="EAR87672.2"/>
    </source>
</evidence>
<evidence type="ECO:0000313" key="13">
    <source>
        <dbReference type="Proteomes" id="UP000009168"/>
    </source>
</evidence>
<evidence type="ECO:0000256" key="5">
    <source>
        <dbReference type="ARBA" id="ARBA00023065"/>
    </source>
</evidence>
<dbReference type="GO" id="GO:0098855">
    <property type="term" value="C:HCN channel complex"/>
    <property type="evidence" value="ECO:0007669"/>
    <property type="project" value="TreeGrafter"/>
</dbReference>
<keyword evidence="13" id="KW-1185">Reference proteome</keyword>
<evidence type="ECO:0000256" key="3">
    <source>
        <dbReference type="ARBA" id="ARBA00022692"/>
    </source>
</evidence>
<dbReference type="eggNOG" id="KOG0500">
    <property type="taxonomic scope" value="Eukaryota"/>
</dbReference>
<dbReference type="KEGG" id="tet:TTHERM_00538930"/>
<name>I7LU08_TETTS</name>
<dbReference type="SUPFAM" id="SSF81324">
    <property type="entry name" value="Voltage-gated potassium channels"/>
    <property type="match status" value="1"/>
</dbReference>
<evidence type="ECO:0000256" key="9">
    <source>
        <dbReference type="SAM" id="Phobius"/>
    </source>
</evidence>
<dbReference type="GO" id="GO:0035725">
    <property type="term" value="P:sodium ion transmembrane transport"/>
    <property type="evidence" value="ECO:0007669"/>
    <property type="project" value="TreeGrafter"/>
</dbReference>
<evidence type="ECO:0000259" key="10">
    <source>
        <dbReference type="PROSITE" id="PS50042"/>
    </source>
</evidence>
<feature type="compositionally biased region" description="Polar residues" evidence="8">
    <location>
        <begin position="1176"/>
        <end position="1193"/>
    </location>
</feature>
<dbReference type="SUPFAM" id="SSF51206">
    <property type="entry name" value="cAMP-binding domain-like"/>
    <property type="match status" value="1"/>
</dbReference>
<dbReference type="Pfam" id="PF00027">
    <property type="entry name" value="cNMP_binding"/>
    <property type="match status" value="1"/>
</dbReference>
<dbReference type="InterPro" id="IPR005821">
    <property type="entry name" value="Ion_trans_dom"/>
</dbReference>
<dbReference type="SMART" id="SM00343">
    <property type="entry name" value="ZnF_C2HC"/>
    <property type="match status" value="1"/>
</dbReference>
<dbReference type="GO" id="GO:0008270">
    <property type="term" value="F:zinc ion binding"/>
    <property type="evidence" value="ECO:0007669"/>
    <property type="project" value="UniProtKB-KW"/>
</dbReference>
<evidence type="ECO:0000256" key="8">
    <source>
        <dbReference type="SAM" id="MobiDB-lite"/>
    </source>
</evidence>
<dbReference type="Pfam" id="PF00098">
    <property type="entry name" value="zf-CCHC"/>
    <property type="match status" value="1"/>
</dbReference>
<keyword evidence="4 9" id="KW-1133">Transmembrane helix</keyword>
<evidence type="ECO:0000259" key="11">
    <source>
        <dbReference type="PROSITE" id="PS50158"/>
    </source>
</evidence>
<keyword evidence="7" id="KW-0862">Zinc</keyword>
<evidence type="ECO:0000256" key="6">
    <source>
        <dbReference type="ARBA" id="ARBA00023136"/>
    </source>
</evidence>
<feature type="transmembrane region" description="Helical" evidence="9">
    <location>
        <begin position="478"/>
        <end position="495"/>
    </location>
</feature>
<reference evidence="13" key="1">
    <citation type="journal article" date="2006" name="PLoS Biol.">
        <title>Macronuclear genome sequence of the ciliate Tetrahymena thermophila, a model eukaryote.</title>
        <authorList>
            <person name="Eisen J.A."/>
            <person name="Coyne R.S."/>
            <person name="Wu M."/>
            <person name="Wu D."/>
            <person name="Thiagarajan M."/>
            <person name="Wortman J.R."/>
            <person name="Badger J.H."/>
            <person name="Ren Q."/>
            <person name="Amedeo P."/>
            <person name="Jones K.M."/>
            <person name="Tallon L.J."/>
            <person name="Delcher A.L."/>
            <person name="Salzberg S.L."/>
            <person name="Silva J.C."/>
            <person name="Haas B.J."/>
            <person name="Majoros W.H."/>
            <person name="Farzad M."/>
            <person name="Carlton J.M."/>
            <person name="Smith R.K. Jr."/>
            <person name="Garg J."/>
            <person name="Pearlman R.E."/>
            <person name="Karrer K.M."/>
            <person name="Sun L."/>
            <person name="Manning G."/>
            <person name="Elde N.C."/>
            <person name="Turkewitz A.P."/>
            <person name="Asai D.J."/>
            <person name="Wilkes D.E."/>
            <person name="Wang Y."/>
            <person name="Cai H."/>
            <person name="Collins K."/>
            <person name="Stewart B.A."/>
            <person name="Lee S.R."/>
            <person name="Wilamowska K."/>
            <person name="Weinberg Z."/>
            <person name="Ruzzo W.L."/>
            <person name="Wloga D."/>
            <person name="Gaertig J."/>
            <person name="Frankel J."/>
            <person name="Tsao C.-C."/>
            <person name="Gorovsky M.A."/>
            <person name="Keeling P.J."/>
            <person name="Waller R.F."/>
            <person name="Patron N.J."/>
            <person name="Cherry J.M."/>
            <person name="Stover N.A."/>
            <person name="Krieger C.J."/>
            <person name="del Toro C."/>
            <person name="Ryder H.F."/>
            <person name="Williamson S.C."/>
            <person name="Barbeau R.A."/>
            <person name="Hamilton E.P."/>
            <person name="Orias E."/>
        </authorList>
    </citation>
    <scope>NUCLEOTIDE SEQUENCE [LARGE SCALE GENOMIC DNA]</scope>
    <source>
        <strain evidence="13">SB210</strain>
    </source>
</reference>
<dbReference type="Pfam" id="PF00520">
    <property type="entry name" value="Ion_trans"/>
    <property type="match status" value="1"/>
</dbReference>
<organism evidence="12 13">
    <name type="scientific">Tetrahymena thermophila (strain SB210)</name>
    <dbReference type="NCBI Taxonomy" id="312017"/>
    <lineage>
        <taxon>Eukaryota</taxon>
        <taxon>Sar</taxon>
        <taxon>Alveolata</taxon>
        <taxon>Ciliophora</taxon>
        <taxon>Intramacronucleata</taxon>
        <taxon>Oligohymenophorea</taxon>
        <taxon>Hymenostomatida</taxon>
        <taxon>Tetrahymenina</taxon>
        <taxon>Tetrahymenidae</taxon>
        <taxon>Tetrahymena</taxon>
    </lineage>
</organism>
<feature type="transmembrane region" description="Helical" evidence="9">
    <location>
        <begin position="401"/>
        <end position="419"/>
    </location>
</feature>
<dbReference type="InterPro" id="IPR051413">
    <property type="entry name" value="K/Na_HCN_channel"/>
</dbReference>
<dbReference type="SUPFAM" id="SSF57756">
    <property type="entry name" value="Retrovirus zinc finger-like domains"/>
    <property type="match status" value="1"/>
</dbReference>
<dbReference type="PANTHER" id="PTHR45689:SF5">
    <property type="entry name" value="I[[H]] CHANNEL, ISOFORM E"/>
    <property type="match status" value="1"/>
</dbReference>
<dbReference type="PROSITE" id="PS50042">
    <property type="entry name" value="CNMP_BINDING_3"/>
    <property type="match status" value="1"/>
</dbReference>
<dbReference type="InParanoid" id="I7LU08"/>
<dbReference type="GO" id="GO:0003676">
    <property type="term" value="F:nucleic acid binding"/>
    <property type="evidence" value="ECO:0007669"/>
    <property type="project" value="InterPro"/>
</dbReference>
<proteinExistence type="predicted"/>
<dbReference type="GO" id="GO:0005249">
    <property type="term" value="F:voltage-gated potassium channel activity"/>
    <property type="evidence" value="ECO:0007669"/>
    <property type="project" value="TreeGrafter"/>
</dbReference>
<evidence type="ECO:0000256" key="2">
    <source>
        <dbReference type="ARBA" id="ARBA00022448"/>
    </source>
</evidence>
<dbReference type="PANTHER" id="PTHR45689">
    <property type="entry name" value="I[[H]] CHANNEL, ISOFORM E"/>
    <property type="match status" value="1"/>
</dbReference>
<gene>
    <name evidence="12" type="ORF">TTHERM_00538930</name>
</gene>
<feature type="transmembrane region" description="Helical" evidence="9">
    <location>
        <begin position="515"/>
        <end position="541"/>
    </location>
</feature>
<dbReference type="InterPro" id="IPR018490">
    <property type="entry name" value="cNMP-bd_dom_sf"/>
</dbReference>
<dbReference type="SMART" id="SM00100">
    <property type="entry name" value="cNMP"/>
    <property type="match status" value="1"/>
</dbReference>
<protein>
    <submittedName>
        <fullName evidence="12">Cyclic nucleotide-binding domain protein</fullName>
    </submittedName>
</protein>
<keyword evidence="2" id="KW-0813">Transport</keyword>
<dbReference type="GeneID" id="7839137"/>
<dbReference type="Gene3D" id="1.10.287.70">
    <property type="match status" value="1"/>
</dbReference>
<keyword evidence="7" id="KW-0479">Metal-binding</keyword>
<dbReference type="GO" id="GO:0003254">
    <property type="term" value="P:regulation of membrane depolarization"/>
    <property type="evidence" value="ECO:0007669"/>
    <property type="project" value="TreeGrafter"/>
</dbReference>
<evidence type="ECO:0000256" key="1">
    <source>
        <dbReference type="ARBA" id="ARBA00004141"/>
    </source>
</evidence>
<dbReference type="InterPro" id="IPR000595">
    <property type="entry name" value="cNMP-bd_dom"/>
</dbReference>
<keyword evidence="7" id="KW-0863">Zinc-finger</keyword>
<evidence type="ECO:0000256" key="4">
    <source>
        <dbReference type="ARBA" id="ARBA00022989"/>
    </source>
</evidence>
<dbReference type="Gene3D" id="1.10.287.630">
    <property type="entry name" value="Helix hairpin bin"/>
    <property type="match status" value="1"/>
</dbReference>
<dbReference type="InterPro" id="IPR036875">
    <property type="entry name" value="Znf_CCHC_sf"/>
</dbReference>
<feature type="domain" description="CCHC-type" evidence="11">
    <location>
        <begin position="838"/>
        <end position="853"/>
    </location>
</feature>
<feature type="domain" description="Cyclic nucleotide-binding" evidence="10">
    <location>
        <begin position="737"/>
        <end position="809"/>
    </location>
</feature>
<dbReference type="RefSeq" id="XP_001007917.2">
    <property type="nucleotide sequence ID" value="XM_001007917.2"/>
</dbReference>
<feature type="transmembrane region" description="Helical" evidence="9">
    <location>
        <begin position="369"/>
        <end position="389"/>
    </location>
</feature>
<keyword evidence="6 9" id="KW-0472">Membrane</keyword>
<evidence type="ECO:0000256" key="7">
    <source>
        <dbReference type="PROSITE-ProRule" id="PRU00047"/>
    </source>
</evidence>
<dbReference type="PROSITE" id="PS50158">
    <property type="entry name" value="ZF_CCHC"/>
    <property type="match status" value="1"/>
</dbReference>
<dbReference type="Gene3D" id="2.60.120.10">
    <property type="entry name" value="Jelly Rolls"/>
    <property type="match status" value="1"/>
</dbReference>
<accession>I7LU08</accession>
<dbReference type="Proteomes" id="UP000009168">
    <property type="component" value="Unassembled WGS sequence"/>
</dbReference>
<dbReference type="OrthoDB" id="2021138at2759"/>
<dbReference type="CDD" id="cd00038">
    <property type="entry name" value="CAP_ED"/>
    <property type="match status" value="1"/>
</dbReference>
<dbReference type="InterPro" id="IPR001878">
    <property type="entry name" value="Znf_CCHC"/>
</dbReference>
<dbReference type="InterPro" id="IPR014710">
    <property type="entry name" value="RmlC-like_jellyroll"/>
</dbReference>
<keyword evidence="3 9" id="KW-0812">Transmembrane</keyword>
<feature type="region of interest" description="Disordered" evidence="8">
    <location>
        <begin position="1148"/>
        <end position="1193"/>
    </location>
</feature>
<sequence length="1335" mass="157059">MEDINRITIYQSSQNQTSFQTNQLLKQGGQRDEQEQNELRLKMQTMHDKLKGQTKIGRSLNGDHGNDPPSFKSIEDFEFINQLGQSEHQPKNRFQLGKQSINAKEMNSNSDFDDISIQKGIFQQKQEDDEKQQLGQDLKLAFSEDSPQNMLSYDFNRNDLVVSPQSEKLQQSLNKYNESSEDSSKYKTHQNIEMNNFSMLSGKNLMRQDNGNEQKKKFNFQQEINSLFFKNIKSKSKSKQGVLNKLICCIKPKKKFKNYKRSLTFFENLQLNQTQKQNRIQFKIFKFASAIKQRHLKKSLNDVDTGNLQLISDLSYYQQNYNQVSFKAYKNSFLRAFIIKYQQIKSLIIDSFKEEVIPIKIFMPTSSAIVLWDLLQITMTYLFLFLYSIEVFFAQNETTNLFMVTFFEIILSITLIDILKKFNTSYFEKDQIIQIRSKIIFKYITSSIFITDVISLSTILFKLKYRNKEISYNPNNSLYLYLENFLIFLLLNRALKQKKLLQSIITLEQSQKHLFWLFSQVLNVVTVTHIVSIAFYMLGIYEDSNNFQVSWLQKYGITNLEYYDRYIYSIYWAVTTMTTVGYGDITATNSSEALFISIALIVFSCVYAYSINNIGFILQEIERSSKKLNENISIIQRYLNRKNVDIQLKTRVRFYLSFLEQESKNRDKQAEDKIIGTLSNQLREEITQQINSKILQDQNIFKNNFSHKINKSIVFIMEEVLVTPNEIIFQENDTNDQSIYFIQNGIVEIYSDCYRQDKETSCKVYQTITQNQFFGEISFFSGLARSASARSVNLTTLYRIKRDRFIDLVKTSEYDFERFKMIQEKIAIHGNLSCLYLKCYSCKKIGHLASNCPVTHPFFDKQFIFLKNNFSEIQERQPNYLRAEKTKQLKPIIQAKKNIQICKKLKDLCRNLNSRTQFLYNITSDEDEGLTFDTDSLLSQDAQSSKFGQEIKSFAKQTTDLSQKIENKQIQKLIKSNQDEISIIEKQIGLIKQNSALNDQVSNNCANNYDLQQINNNFNISPDTQYFSKVEQIVSVLKKQNQLYNSLANENAKENNQKQGQFIKSRSDFKNYLNSKQVNFNKQNTQNSNQDPKNQIFFQKKISKELLDDQDVFFLSPQIIKVQSNIQQNNKKEQPSLSATSFKIFEQQIQQQEKGEENPSKNQLNRIKSSEYKGNRSLTKLSSSKQTNLQFKNQTNQLTQEFASEKMRNSQKTSNNLIRSHDYSQYSKFYSQQDFFEQIQMYDFERVKIYKKFFPHNNIDRVITTLKKIQTQQKKERFKKNLERRRQIIFALDHIQNRLICETPSKNNVRQKKKELTSLSYGVTLKQKEQLKQVV</sequence>
<feature type="transmembrane region" description="Helical" evidence="9">
    <location>
        <begin position="593"/>
        <end position="618"/>
    </location>
</feature>
<feature type="transmembrane region" description="Helical" evidence="9">
    <location>
        <begin position="440"/>
        <end position="463"/>
    </location>
</feature>
<comment type="subcellular location">
    <subcellularLocation>
        <location evidence="1">Membrane</location>
        <topology evidence="1">Multi-pass membrane protein</topology>
    </subcellularLocation>
</comment>
<dbReference type="EMBL" id="GG662849">
    <property type="protein sequence ID" value="EAR87672.2"/>
    <property type="molecule type" value="Genomic_DNA"/>
</dbReference>